<reference evidence="2 3" key="1">
    <citation type="submission" date="2020-08" db="EMBL/GenBank/DDBJ databases">
        <title>Genomic Encyclopedia of Type Strains, Phase IV (KMG-IV): sequencing the most valuable type-strain genomes for metagenomic binning, comparative biology and taxonomic classification.</title>
        <authorList>
            <person name="Goeker M."/>
        </authorList>
    </citation>
    <scope>NUCLEOTIDE SEQUENCE [LARGE SCALE GENOMIC DNA]</scope>
    <source>
        <strain evidence="2 3">DSM 26189</strain>
    </source>
</reference>
<dbReference type="EMBL" id="JACIDT010000002">
    <property type="protein sequence ID" value="MBB3925076.1"/>
    <property type="molecule type" value="Genomic_DNA"/>
</dbReference>
<dbReference type="Proteomes" id="UP000571950">
    <property type="component" value="Unassembled WGS sequence"/>
</dbReference>
<comment type="caution">
    <text evidence="2">The sequence shown here is derived from an EMBL/GenBank/DDBJ whole genome shotgun (WGS) entry which is preliminary data.</text>
</comment>
<evidence type="ECO:0000313" key="2">
    <source>
        <dbReference type="EMBL" id="MBB3925076.1"/>
    </source>
</evidence>
<dbReference type="AlphaFoldDB" id="A0A7W6FNH8"/>
<accession>A0A7W6FNH8</accession>
<keyword evidence="3" id="KW-1185">Reference proteome</keyword>
<protein>
    <submittedName>
        <fullName evidence="2">Uncharacterized protein</fullName>
    </submittedName>
</protein>
<evidence type="ECO:0000313" key="3">
    <source>
        <dbReference type="Proteomes" id="UP000571950"/>
    </source>
</evidence>
<sequence>MGLRFRKPLDHPQIGQQIELPWREGDAATALKRP</sequence>
<organism evidence="2 3">
    <name type="scientific">Sphingobium jiangsuense</name>
    <dbReference type="NCBI Taxonomy" id="870476"/>
    <lineage>
        <taxon>Bacteria</taxon>
        <taxon>Pseudomonadati</taxon>
        <taxon>Pseudomonadota</taxon>
        <taxon>Alphaproteobacteria</taxon>
        <taxon>Sphingomonadales</taxon>
        <taxon>Sphingomonadaceae</taxon>
        <taxon>Sphingobium</taxon>
    </lineage>
</organism>
<gene>
    <name evidence="2" type="ORF">GGR43_000777</name>
</gene>
<proteinExistence type="predicted"/>
<feature type="region of interest" description="Disordered" evidence="1">
    <location>
        <begin position="1"/>
        <end position="34"/>
    </location>
</feature>
<evidence type="ECO:0000256" key="1">
    <source>
        <dbReference type="SAM" id="MobiDB-lite"/>
    </source>
</evidence>
<name>A0A7W6FNH8_9SPHN</name>